<gene>
    <name evidence="4" type="ORF">H9737_06090</name>
</gene>
<sequence>MAGKKKAPQSKLSLQCAARHYYGYAEYFARVPLFSALQVVNGGSEAAEGVDVTLENADGFLLPYSRHLDAVPFESSVELAPENVVSPLYLAELADVAVTRIAAVLTCGKERAEAEAEVTVLPFDMWSGRSGSAELLAGFVRPKVADCLRILDAAQEQLKKWEIACEWRGYAEGDKTAVRRIAAALFAAVKKQSVARAGDARDLEEPVSVAGAAHILRDKSASALEMALFFASCLECAGLHPVLAFGSREVACGVWLYDNCFADGASDDVSLLQKYVADGINNVAMYDTDDLFAGRSVNATAAEKHFARKLEAGCYDTVVDVRRCRLARVLPLPLKAAGARGVELLGEEDTDLSAAPAAVADARKVSLDGKITKDKQWERRLLDLSLKNALLHFRPEKNALHVAAPDLDALRDALAGGSYALAERTADMRAVLADEDGFAPQGKLSALSELLGIELKNGRLRTFADAARLDEVLRGLQRKARTAEEETGANVLFLALGFLRWYESDTSREPLYAPLVLWPMKLSRGKGGKGFALSPAGELQVNTTLLEFLMREYKIDIRGLDSHTDGLRVSEILAMVRAEILDMKRWSVQPDAYLAAFSFARYAMWNDVRRNIGVFRQNPLVASLLENRLLLPDNVFEGRAEDDYDPGDILCPLTADGSQFEAVAEAVAGSTFVLHGPPGTGKSQTITNIIANCLCRGKRVLFVAEKQAALSVVKKRLDSIGLGEFCLEMHAGKADKAQLLKDLEGTLSLAREGEEDFAAAARRLGELRASLNAPVRALHRKRRLGCSVYEAALLYLENKSAPDVLDIESTFYDRLTKEKLDRCEGMLAEAAAAARQCGGVHRSPFENVGLRRYDASVRSRVYYAAEGMLVEVRHLRDALRLLLDFFRQKVSAFTPAKMRALLDMIERLHGEQTLRFFRADEGQLRAFFRASRRLDASLREYFSLFRTLVDLDADPDVVAQELENRSEARGASRLLASLAKKLRRAALEKMSEEEAYRRIGLLAGIHADMRDVCRNTELSANFTDRGGRINFRRRAEFMRPLEELHALAASVFMDYNADSFNDVCAQAAAGGYLGEFLDGFRGAADGFRRAAETFCTATCAARDKFADEDVLDYFRDKASALVDNIDMLAAWCRFRDIACRLDEEGLTFITASLASGAVTAENMAASFRKNVYRNFIETNVAADPVLSAFSSSVLDEQIEQFRALDERFTRLSRAHIRAKLIAALPDASTEGPLSVEVFAFRRIAKGNMRGMTPRELFAQIPALFARLAPCVLMSPTTVAQHLAPQPDLFDVVIFDEASQMPTCEAVGALARGRSAVIVGDPKQMPPTSFFASGYVDEENLDAEDLESILDDCLALSIPEKHLNWHYRSKHESLIAFSNVMYYGNRLCTFPSPDALESKVRLAPVADGVYERGGSKRNRAEADALVAEVVRRLSDEKLRRSSIGVVTFSSAQQDYIERRLSEAILKNRLEAAAYEREEPLFVKNLENVQGDERDVILFSVCYGPDRDGRVALNFGPLNQQGGWRRLNVAVSRAREEMVVFSSMTSAMIDLARTNSKGVAGLKAFLEFAEKGKTSLAIGAEELSAPRAGLGRFLAAELSNYGYDCRADLGVSDFKIDCAVLDPRGGGKFILAVLCDGPASAASCARDRSVLQVQTLKRNNWNVLRLYTLDFLNNPKREIKRIKETLDRLTGAEKGARDRLGRYRRAYRFAKLDTLAESAAFVTGGGHDAEIAARLKAIVAAEEPIGEAFLIERCLDSLGIRKGGARVEERLRALIAACHFRSETLCGRTYYRKTDKCLAMDFFRTEEEPTRASAEDFTPYEVIALARGILENKVSLYADELNARILAEWKVQRPGDALVAFLNDCVALAVDRALFVRSVSDRISLA</sequence>
<evidence type="ECO:0000313" key="4">
    <source>
        <dbReference type="EMBL" id="HIX47239.1"/>
    </source>
</evidence>
<feature type="domain" description="DNA2/NAM7 helicase helicase" evidence="1">
    <location>
        <begin position="656"/>
        <end position="719"/>
    </location>
</feature>
<feature type="domain" description="DNA2/NAM7 helicase helicase" evidence="1">
    <location>
        <begin position="1288"/>
        <end position="1328"/>
    </location>
</feature>
<name>A0A9D1VUU0_9FIRM</name>
<evidence type="ECO:0000313" key="5">
    <source>
        <dbReference type="Proteomes" id="UP000824249"/>
    </source>
</evidence>
<dbReference type="EMBL" id="DXFD01000090">
    <property type="protein sequence ID" value="HIX47239.1"/>
    <property type="molecule type" value="Genomic_DNA"/>
</dbReference>
<reference evidence="4" key="1">
    <citation type="journal article" date="2021" name="PeerJ">
        <title>Extensive microbial diversity within the chicken gut microbiome revealed by metagenomics and culture.</title>
        <authorList>
            <person name="Gilroy R."/>
            <person name="Ravi A."/>
            <person name="Getino M."/>
            <person name="Pursley I."/>
            <person name="Horton D.L."/>
            <person name="Alikhan N.F."/>
            <person name="Baker D."/>
            <person name="Gharbi K."/>
            <person name="Hall N."/>
            <person name="Watson M."/>
            <person name="Adriaenssens E.M."/>
            <person name="Foster-Nyarko E."/>
            <person name="Jarju S."/>
            <person name="Secka A."/>
            <person name="Antonio M."/>
            <person name="Oren A."/>
            <person name="Chaudhuri R.R."/>
            <person name="La Ragione R."/>
            <person name="Hildebrand F."/>
            <person name="Pallen M.J."/>
        </authorList>
    </citation>
    <scope>NUCLEOTIDE SEQUENCE</scope>
    <source>
        <strain evidence="4">26628</strain>
    </source>
</reference>
<feature type="domain" description="DNA2/NAM7 helicase-like C-terminal" evidence="2">
    <location>
        <begin position="1357"/>
        <end position="1541"/>
    </location>
</feature>
<dbReference type="PANTHER" id="PTHR10887:SF530">
    <property type="entry name" value="SUPERFAMILY I DNA HELICASES"/>
    <property type="match status" value="1"/>
</dbReference>
<organism evidence="4 5">
    <name type="scientific">Candidatus Borkfalkia faecigallinarum</name>
    <dbReference type="NCBI Taxonomy" id="2838509"/>
    <lineage>
        <taxon>Bacteria</taxon>
        <taxon>Bacillati</taxon>
        <taxon>Bacillota</taxon>
        <taxon>Clostridia</taxon>
        <taxon>Christensenellales</taxon>
        <taxon>Christensenellaceae</taxon>
        <taxon>Candidatus Borkfalkia</taxon>
    </lineage>
</organism>
<dbReference type="InterPro" id="IPR041679">
    <property type="entry name" value="DNA2/NAM7-like_C"/>
</dbReference>
<accession>A0A9D1VUU0</accession>
<dbReference type="InterPro" id="IPR025103">
    <property type="entry name" value="DUF4011"/>
</dbReference>
<dbReference type="Pfam" id="PF13087">
    <property type="entry name" value="AAA_12"/>
    <property type="match status" value="1"/>
</dbReference>
<dbReference type="PANTHER" id="PTHR10887">
    <property type="entry name" value="DNA2/NAM7 HELICASE FAMILY"/>
    <property type="match status" value="1"/>
</dbReference>
<dbReference type="InterPro" id="IPR049468">
    <property type="entry name" value="Restrct_endonuc-II-like_dom"/>
</dbReference>
<protein>
    <submittedName>
        <fullName evidence="4">DUF4011 domain-containing protein</fullName>
    </submittedName>
</protein>
<evidence type="ECO:0000259" key="1">
    <source>
        <dbReference type="Pfam" id="PF13086"/>
    </source>
</evidence>
<reference evidence="4" key="2">
    <citation type="submission" date="2021-04" db="EMBL/GenBank/DDBJ databases">
        <authorList>
            <person name="Gilroy R."/>
        </authorList>
    </citation>
    <scope>NUCLEOTIDE SEQUENCE</scope>
    <source>
        <strain evidence="4">26628</strain>
    </source>
</reference>
<dbReference type="FunFam" id="3.40.50.300:FF:002063">
    <property type="entry name" value="DNA helicase related protein"/>
    <property type="match status" value="1"/>
</dbReference>
<dbReference type="GO" id="GO:0004386">
    <property type="term" value="F:helicase activity"/>
    <property type="evidence" value="ECO:0007669"/>
    <property type="project" value="InterPro"/>
</dbReference>
<dbReference type="Pfam" id="PF13086">
    <property type="entry name" value="AAA_11"/>
    <property type="match status" value="2"/>
</dbReference>
<dbReference type="Proteomes" id="UP000824249">
    <property type="component" value="Unassembled WGS sequence"/>
</dbReference>
<evidence type="ECO:0000259" key="2">
    <source>
        <dbReference type="Pfam" id="PF13087"/>
    </source>
</evidence>
<dbReference type="InterPro" id="IPR041677">
    <property type="entry name" value="DNA2/NAM7_AAA_11"/>
</dbReference>
<evidence type="ECO:0000259" key="3">
    <source>
        <dbReference type="Pfam" id="PF18741"/>
    </source>
</evidence>
<dbReference type="CDD" id="cd18808">
    <property type="entry name" value="SF1_C_Upf1"/>
    <property type="match status" value="1"/>
</dbReference>
<dbReference type="SUPFAM" id="SSF52540">
    <property type="entry name" value="P-loop containing nucleoside triphosphate hydrolases"/>
    <property type="match status" value="1"/>
</dbReference>
<dbReference type="Gene3D" id="3.40.50.300">
    <property type="entry name" value="P-loop containing nucleotide triphosphate hydrolases"/>
    <property type="match status" value="3"/>
</dbReference>
<feature type="domain" description="Restriction endonuclease type II-like" evidence="3">
    <location>
        <begin position="1593"/>
        <end position="1684"/>
    </location>
</feature>
<dbReference type="InterPro" id="IPR045055">
    <property type="entry name" value="DNA2/NAM7-like"/>
</dbReference>
<proteinExistence type="predicted"/>
<dbReference type="InterPro" id="IPR047187">
    <property type="entry name" value="SF1_C_Upf1"/>
</dbReference>
<dbReference type="Pfam" id="PF13195">
    <property type="entry name" value="DUF4011"/>
    <property type="match status" value="1"/>
</dbReference>
<dbReference type="Pfam" id="PF18741">
    <property type="entry name" value="MTES_1575"/>
    <property type="match status" value="1"/>
</dbReference>
<comment type="caution">
    <text evidence="4">The sequence shown here is derived from an EMBL/GenBank/DDBJ whole genome shotgun (WGS) entry which is preliminary data.</text>
</comment>
<dbReference type="InterPro" id="IPR027417">
    <property type="entry name" value="P-loop_NTPase"/>
</dbReference>